<reference evidence="2" key="1">
    <citation type="journal article" date="2014" name="Int. J. Syst. Evol. Microbiol.">
        <title>Complete genome sequence of Corynebacterium casei LMG S-19264T (=DSM 44701T), isolated from a smear-ripened cheese.</title>
        <authorList>
            <consortium name="US DOE Joint Genome Institute (JGI-PGF)"/>
            <person name="Walter F."/>
            <person name="Albersmeier A."/>
            <person name="Kalinowski J."/>
            <person name="Ruckert C."/>
        </authorList>
    </citation>
    <scope>NUCLEOTIDE SEQUENCE</scope>
    <source>
        <strain evidence="2">CGMCC 1.12785</strain>
    </source>
</reference>
<evidence type="ECO:0000256" key="1">
    <source>
        <dbReference type="SAM" id="Phobius"/>
    </source>
</evidence>
<gene>
    <name evidence="2" type="ORF">GCM10011333_33380</name>
</gene>
<comment type="caution">
    <text evidence="2">The sequence shown here is derived from an EMBL/GenBank/DDBJ whole genome shotgun (WGS) entry which is preliminary data.</text>
</comment>
<keyword evidence="1" id="KW-1133">Transmembrane helix</keyword>
<feature type="transmembrane region" description="Helical" evidence="1">
    <location>
        <begin position="127"/>
        <end position="153"/>
    </location>
</feature>
<keyword evidence="1" id="KW-0472">Membrane</keyword>
<evidence type="ECO:0000313" key="3">
    <source>
        <dbReference type="Proteomes" id="UP000616114"/>
    </source>
</evidence>
<accession>A0A8J2U187</accession>
<evidence type="ECO:0000313" key="2">
    <source>
        <dbReference type="EMBL" id="GGA27939.1"/>
    </source>
</evidence>
<dbReference type="RefSeq" id="WP_188552008.1">
    <property type="nucleotide sequence ID" value="NZ_BMFY01000022.1"/>
</dbReference>
<protein>
    <recommendedName>
        <fullName evidence="4">Small multi-drug export protein</fullName>
    </recommendedName>
</protein>
<dbReference type="AlphaFoldDB" id="A0A8J2U187"/>
<keyword evidence="3" id="KW-1185">Reference proteome</keyword>
<organism evidence="2 3">
    <name type="scientific">Sediminivirga luteola</name>
    <dbReference type="NCBI Taxonomy" id="1774748"/>
    <lineage>
        <taxon>Bacteria</taxon>
        <taxon>Bacillati</taxon>
        <taxon>Actinomycetota</taxon>
        <taxon>Actinomycetes</taxon>
        <taxon>Micrococcales</taxon>
        <taxon>Brevibacteriaceae</taxon>
        <taxon>Sediminivirga</taxon>
    </lineage>
</organism>
<dbReference type="EMBL" id="BMFY01000022">
    <property type="protein sequence ID" value="GGA27939.1"/>
    <property type="molecule type" value="Genomic_DNA"/>
</dbReference>
<proteinExistence type="predicted"/>
<name>A0A8J2U187_9MICO</name>
<feature type="transmembrane region" description="Helical" evidence="1">
    <location>
        <begin position="95"/>
        <end position="115"/>
    </location>
</feature>
<dbReference type="Proteomes" id="UP000616114">
    <property type="component" value="Unassembled WGS sequence"/>
</dbReference>
<evidence type="ECO:0008006" key="4">
    <source>
        <dbReference type="Google" id="ProtNLM"/>
    </source>
</evidence>
<feature type="transmembrane region" description="Helical" evidence="1">
    <location>
        <begin position="54"/>
        <end position="75"/>
    </location>
</feature>
<sequence length="154" mass="16072">MLHDIIDGLQQFVDTLPLILQVLALVVISALPIFEGDVAVAVGLVAGVPWPLAVPVSAGGTVLATFAAVAAGARLGGRRTKGEREKKILARVEKWGVPLAMLLSGFFLSVTFHAFVMSSAGLNRSLILVSGVCTAVFNVVFVALLTSGILAFIF</sequence>
<feature type="transmembrane region" description="Helical" evidence="1">
    <location>
        <begin position="12"/>
        <end position="34"/>
    </location>
</feature>
<reference evidence="2" key="2">
    <citation type="submission" date="2020-09" db="EMBL/GenBank/DDBJ databases">
        <authorList>
            <person name="Sun Q."/>
            <person name="Zhou Y."/>
        </authorList>
    </citation>
    <scope>NUCLEOTIDE SEQUENCE</scope>
    <source>
        <strain evidence="2">CGMCC 1.12785</strain>
    </source>
</reference>
<keyword evidence="1" id="KW-0812">Transmembrane</keyword>